<evidence type="ECO:0000259" key="3">
    <source>
        <dbReference type="SMART" id="SM01199"/>
    </source>
</evidence>
<reference evidence="5" key="1">
    <citation type="submission" date="2021-02" db="EMBL/GenBank/DDBJ databases">
        <authorList>
            <person name="Nowell W R."/>
        </authorList>
    </citation>
    <scope>NUCLEOTIDE SEQUENCE</scope>
</reference>
<evidence type="ECO:0000313" key="7">
    <source>
        <dbReference type="Proteomes" id="UP000663829"/>
    </source>
</evidence>
<dbReference type="InterPro" id="IPR025609">
    <property type="entry name" value="Lsm14-like_N"/>
</dbReference>
<evidence type="ECO:0000313" key="5">
    <source>
        <dbReference type="EMBL" id="CAF1158706.1"/>
    </source>
</evidence>
<evidence type="ECO:0000259" key="4">
    <source>
        <dbReference type="SMART" id="SM01271"/>
    </source>
</evidence>
<proteinExistence type="inferred from homology"/>
<dbReference type="AlphaFoldDB" id="A0A814TA57"/>
<dbReference type="InterPro" id="IPR019050">
    <property type="entry name" value="FDF_dom"/>
</dbReference>
<organism evidence="5 7">
    <name type="scientific">Didymodactylos carnosus</name>
    <dbReference type="NCBI Taxonomy" id="1234261"/>
    <lineage>
        <taxon>Eukaryota</taxon>
        <taxon>Metazoa</taxon>
        <taxon>Spiralia</taxon>
        <taxon>Gnathifera</taxon>
        <taxon>Rotifera</taxon>
        <taxon>Eurotatoria</taxon>
        <taxon>Bdelloidea</taxon>
        <taxon>Philodinida</taxon>
        <taxon>Philodinidae</taxon>
        <taxon>Didymodactylos</taxon>
    </lineage>
</organism>
<dbReference type="Proteomes" id="UP000663829">
    <property type="component" value="Unassembled WGS sequence"/>
</dbReference>
<feature type="region of interest" description="Disordered" evidence="2">
    <location>
        <begin position="400"/>
        <end position="441"/>
    </location>
</feature>
<dbReference type="SUPFAM" id="SSF50182">
    <property type="entry name" value="Sm-like ribonucleoproteins"/>
    <property type="match status" value="1"/>
</dbReference>
<feature type="domain" description="FDF" evidence="3">
    <location>
        <begin position="595"/>
        <end position="672"/>
    </location>
</feature>
<evidence type="ECO:0000256" key="1">
    <source>
        <dbReference type="ARBA" id="ARBA00010415"/>
    </source>
</evidence>
<dbReference type="SMART" id="SM01199">
    <property type="entry name" value="FDF"/>
    <property type="match status" value="1"/>
</dbReference>
<name>A0A814TA57_9BILA</name>
<dbReference type="OrthoDB" id="21539at2759"/>
<evidence type="ECO:0000313" key="6">
    <source>
        <dbReference type="EMBL" id="CAF3922102.1"/>
    </source>
</evidence>
<evidence type="ECO:0000256" key="2">
    <source>
        <dbReference type="SAM" id="MobiDB-lite"/>
    </source>
</evidence>
<keyword evidence="7" id="KW-1185">Reference proteome</keyword>
<feature type="compositionally biased region" description="Low complexity" evidence="2">
    <location>
        <begin position="403"/>
        <end position="414"/>
    </location>
</feature>
<dbReference type="Pfam" id="PF12701">
    <property type="entry name" value="LSM14"/>
    <property type="match status" value="1"/>
</dbReference>
<accession>A0A814TA57</accession>
<gene>
    <name evidence="5" type="ORF">GPM918_LOCUS21562</name>
    <name evidence="6" type="ORF">SRO942_LOCUS21559</name>
</gene>
<dbReference type="Gene3D" id="2.30.30.100">
    <property type="match status" value="1"/>
</dbReference>
<dbReference type="EMBL" id="CAJNOQ010007126">
    <property type="protein sequence ID" value="CAF1158706.1"/>
    <property type="molecule type" value="Genomic_DNA"/>
</dbReference>
<dbReference type="InterPro" id="IPR010920">
    <property type="entry name" value="LSM_dom_sf"/>
</dbReference>
<dbReference type="EMBL" id="CAJOBC010007125">
    <property type="protein sequence ID" value="CAF3922102.1"/>
    <property type="molecule type" value="Genomic_DNA"/>
</dbReference>
<feature type="domain" description="Lsm14-like N-terminal" evidence="4">
    <location>
        <begin position="34"/>
        <end position="130"/>
    </location>
</feature>
<dbReference type="SMART" id="SM01271">
    <property type="entry name" value="LSM14"/>
    <property type="match status" value="1"/>
</dbReference>
<dbReference type="Proteomes" id="UP000681722">
    <property type="component" value="Unassembled WGS sequence"/>
</dbReference>
<sequence>MENIIELGSFPALFPNDISNDHYVKQLDTNLIAHSPYYGCTAHVISKAKLTYEGILDAISTDKDIIVLKNVKLKAAMLDHLTNDFRIYDQVCLNVRDIQELKLIQMPDFHQTKQKLRSIDPCLIDIKLSSEDQSDYLRNNDSINYNTVARLSPSQQTTSSWTNSHNFDDSQSINNQLLALLTNDSSDTEQTVGVADERNDDSIDEQLEKFNKLKETNLNLVSPTARTDSSITLIAKKVLSKKIEKRPEPVHSSSDTNTFTGRMLPLKYLFPDSKESVYGNLKTVSKSVNNTIKKTPITERRKSSPIRVTITSTLNPNAPPFIATKNPNRTRKSTINGISSQNPNYPSFTFYEKRRFRPRFQQGHSMESIPYNTSPNSRVMPFPRQILKQTSDQHVSNVSLPHSQQQVISPSQSINRTRHNSATDRRYSNNNKPNIFQQHGGYLHPSQKKKAYSYDSMPSPPQQQQVLDLTELQQQNSANVLDNETLHSYMPHPLFGQPSTPPIKERHSVPRSKGFSHNTRSLQLSSSMPQSWETHSSRNHLNLFQSAELYRRGQRTISGTSSGSSLSCDIHTGPHSISQSIYAQQQTDNTTDTKDETASDYDFEKANNEFRRYIELEQLVTRKISEMDPEQSYKKELSFFDRISCAATTGTAVGYAEIPEDERNLETFGEDALLTTAGSFWE</sequence>
<comment type="caution">
    <text evidence="5">The sequence shown here is derived from an EMBL/GenBank/DDBJ whole genome shotgun (WGS) entry which is preliminary data.</text>
</comment>
<comment type="similarity">
    <text evidence="1">Belongs to the LSM14 family.</text>
</comment>
<feature type="compositionally biased region" description="Polar residues" evidence="2">
    <location>
        <begin position="428"/>
        <end position="437"/>
    </location>
</feature>
<feature type="region of interest" description="Disordered" evidence="2">
    <location>
        <begin position="311"/>
        <end position="330"/>
    </location>
</feature>
<protein>
    <submittedName>
        <fullName evidence="5">Uncharacterized protein</fullName>
    </submittedName>
</protein>